<dbReference type="OrthoDB" id="9786771at2"/>
<dbReference type="InterPro" id="IPR039255">
    <property type="entry name" value="YceD_bac"/>
</dbReference>
<dbReference type="PANTHER" id="PTHR38099">
    <property type="entry name" value="LARGE RIBOSOMAL RNA SUBUNIT ACCUMULATION PROTEIN YCED"/>
    <property type="match status" value="1"/>
</dbReference>
<evidence type="ECO:0000313" key="6">
    <source>
        <dbReference type="EMBL" id="RZU37124.1"/>
    </source>
</evidence>
<dbReference type="EMBL" id="SHKX01000015">
    <property type="protein sequence ID" value="RZU37124.1"/>
    <property type="molecule type" value="Genomic_DNA"/>
</dbReference>
<dbReference type="Proteomes" id="UP000292423">
    <property type="component" value="Unassembled WGS sequence"/>
</dbReference>
<comment type="caution">
    <text evidence="6">The sequence shown here is derived from an EMBL/GenBank/DDBJ whole genome shotgun (WGS) entry which is preliminary data.</text>
</comment>
<dbReference type="PANTHER" id="PTHR38099:SF1">
    <property type="entry name" value="LARGE RIBOSOMAL RNA SUBUNIT ACCUMULATION PROTEIN YCED"/>
    <property type="match status" value="1"/>
</dbReference>
<gene>
    <name evidence="6" type="ORF">EV700_2993</name>
</gene>
<evidence type="ECO:0000256" key="2">
    <source>
        <dbReference type="ARBA" id="ARBA00010740"/>
    </source>
</evidence>
<dbReference type="Pfam" id="PF02620">
    <property type="entry name" value="YceD"/>
    <property type="match status" value="1"/>
</dbReference>
<organism evidence="6 7">
    <name type="scientific">Fluviicoccus keumensis</name>
    <dbReference type="NCBI Taxonomy" id="1435465"/>
    <lineage>
        <taxon>Bacteria</taxon>
        <taxon>Pseudomonadati</taxon>
        <taxon>Pseudomonadota</taxon>
        <taxon>Gammaproteobacteria</taxon>
        <taxon>Moraxellales</taxon>
        <taxon>Moraxellaceae</taxon>
        <taxon>Fluviicoccus</taxon>
    </lineage>
</organism>
<dbReference type="AlphaFoldDB" id="A0A4Q7YJT2"/>
<comment type="function">
    <text evidence="1">Plays a role in synthesis, processing and/or stability of 23S rRNA.</text>
</comment>
<proteinExistence type="inferred from homology"/>
<comment type="similarity">
    <text evidence="2">Belongs to the DUF177 domain family.</text>
</comment>
<evidence type="ECO:0000256" key="3">
    <source>
        <dbReference type="ARBA" id="ARBA00015716"/>
    </source>
</evidence>
<keyword evidence="7" id="KW-1185">Reference proteome</keyword>
<dbReference type="InterPro" id="IPR003772">
    <property type="entry name" value="YceD"/>
</dbReference>
<evidence type="ECO:0000313" key="7">
    <source>
        <dbReference type="Proteomes" id="UP000292423"/>
    </source>
</evidence>
<accession>A0A4Q7YJT2</accession>
<evidence type="ECO:0000256" key="1">
    <source>
        <dbReference type="ARBA" id="ARBA00002868"/>
    </source>
</evidence>
<dbReference type="GO" id="GO:0042254">
    <property type="term" value="P:ribosome biogenesis"/>
    <property type="evidence" value="ECO:0007669"/>
    <property type="project" value="UniProtKB-KW"/>
</dbReference>
<protein>
    <recommendedName>
        <fullName evidence="3">Large ribosomal RNA subunit accumulation protein YceD</fullName>
    </recommendedName>
    <alternativeName>
        <fullName evidence="5">23S rRNA accumulation protein YceD</fullName>
    </alternativeName>
</protein>
<reference evidence="6 7" key="1">
    <citation type="submission" date="2019-02" db="EMBL/GenBank/DDBJ databases">
        <title>Genomic Encyclopedia of Type Strains, Phase IV (KMG-IV): sequencing the most valuable type-strain genomes for metagenomic binning, comparative biology and taxonomic classification.</title>
        <authorList>
            <person name="Goeker M."/>
        </authorList>
    </citation>
    <scope>NUCLEOTIDE SEQUENCE [LARGE SCALE GENOMIC DNA]</scope>
    <source>
        <strain evidence="6 7">DSM 105135</strain>
    </source>
</reference>
<keyword evidence="4" id="KW-0690">Ribosome biogenesis</keyword>
<name>A0A4Q7YJT2_9GAMM</name>
<sequence length="172" mass="19040">MPVLSLPASIEPFKWADRAAQVAGDVPLASFPRLCEGLADQAGTVQVDCRFERDAQRVPWLRGTLTTSVTLTCQRCLKPMALPVSVEVELALVHDEEDAERLSDDADYLVVSEQGLILAEILEDELLLAIPYIPSHESCELEYRNPEEPVGETRRENPFQVLAALKKPAADE</sequence>
<dbReference type="GO" id="GO:0005829">
    <property type="term" value="C:cytosol"/>
    <property type="evidence" value="ECO:0007669"/>
    <property type="project" value="TreeGrafter"/>
</dbReference>
<evidence type="ECO:0000256" key="4">
    <source>
        <dbReference type="ARBA" id="ARBA00022517"/>
    </source>
</evidence>
<evidence type="ECO:0000256" key="5">
    <source>
        <dbReference type="ARBA" id="ARBA00031841"/>
    </source>
</evidence>